<dbReference type="STRING" id="765257.A0A0C9ZWH8"/>
<feature type="compositionally biased region" description="Basic and acidic residues" evidence="1">
    <location>
        <begin position="20"/>
        <end position="31"/>
    </location>
</feature>
<dbReference type="OrthoDB" id="5576441at2759"/>
<feature type="compositionally biased region" description="Basic and acidic residues" evidence="1">
    <location>
        <begin position="1"/>
        <end position="13"/>
    </location>
</feature>
<evidence type="ECO:0000256" key="1">
    <source>
        <dbReference type="SAM" id="MobiDB-lite"/>
    </source>
</evidence>
<evidence type="ECO:0000313" key="2">
    <source>
        <dbReference type="EMBL" id="KIK30409.1"/>
    </source>
</evidence>
<reference evidence="3" key="2">
    <citation type="submission" date="2015-01" db="EMBL/GenBank/DDBJ databases">
        <title>Evolutionary Origins and Diversification of the Mycorrhizal Mutualists.</title>
        <authorList>
            <consortium name="DOE Joint Genome Institute"/>
            <consortium name="Mycorrhizal Genomics Consortium"/>
            <person name="Kohler A."/>
            <person name="Kuo A."/>
            <person name="Nagy L.G."/>
            <person name="Floudas D."/>
            <person name="Copeland A."/>
            <person name="Barry K.W."/>
            <person name="Cichocki N."/>
            <person name="Veneault-Fourrey C."/>
            <person name="LaButti K."/>
            <person name="Lindquist E.A."/>
            <person name="Lipzen A."/>
            <person name="Lundell T."/>
            <person name="Morin E."/>
            <person name="Murat C."/>
            <person name="Riley R."/>
            <person name="Ohm R."/>
            <person name="Sun H."/>
            <person name="Tunlid A."/>
            <person name="Henrissat B."/>
            <person name="Grigoriev I.V."/>
            <person name="Hibbett D.S."/>
            <person name="Martin F."/>
        </authorList>
    </citation>
    <scope>NUCLEOTIDE SEQUENCE [LARGE SCALE GENOMIC DNA]</scope>
    <source>
        <strain evidence="3">441</strain>
    </source>
</reference>
<dbReference type="HOGENOM" id="CLU_746207_0_0_1"/>
<sequence>MKRKLVERERDVVEDSEPEREERRRQHLERQRSRKPTSSAGDERAIVKQYKYPRSLPTSLDNPIDQRSTSELELRNTRGGRSPGEERNNILREPNVFEGAAPQHPALNRNCPSLPSITTIEECHLEQHDEVDELSCMQICHFAYQPLKHRAPFPVSSFPERQPNFFSPAPRSHVEPSQFLKQPSGKPSDAEVSALSKCVCCGLRWTTKKTVKQKSAHMETCSRRHAISPDTLLSLINKEASVSSLHAKPSNERQICSGVPNESSATLMGAIVSVDSGKRNRRKQVISTVRTLPETRESILDKAKDLLGQLVDPQGANINHAHTDSDDVKPTQRFGTSMLARRSVLSRQGQEIKSPDIEAPSSTQAFGESALGKRRTTSRMLDAYYNATSVATMETQGL</sequence>
<feature type="compositionally biased region" description="Polar residues" evidence="1">
    <location>
        <begin position="56"/>
        <end position="67"/>
    </location>
</feature>
<feature type="region of interest" description="Disordered" evidence="1">
    <location>
        <begin position="346"/>
        <end position="373"/>
    </location>
</feature>
<reference evidence="2 3" key="1">
    <citation type="submission" date="2014-04" db="EMBL/GenBank/DDBJ databases">
        <authorList>
            <consortium name="DOE Joint Genome Institute"/>
            <person name="Kuo A."/>
            <person name="Kohler A."/>
            <person name="Costa M.D."/>
            <person name="Nagy L.G."/>
            <person name="Floudas D."/>
            <person name="Copeland A."/>
            <person name="Barry K.W."/>
            <person name="Cichocki N."/>
            <person name="Veneault-Fourrey C."/>
            <person name="LaButti K."/>
            <person name="Lindquist E.A."/>
            <person name="Lipzen A."/>
            <person name="Lundell T."/>
            <person name="Morin E."/>
            <person name="Murat C."/>
            <person name="Sun H."/>
            <person name="Tunlid A."/>
            <person name="Henrissat B."/>
            <person name="Grigoriev I.V."/>
            <person name="Hibbett D.S."/>
            <person name="Martin F."/>
            <person name="Nordberg H.P."/>
            <person name="Cantor M.N."/>
            <person name="Hua S.X."/>
        </authorList>
    </citation>
    <scope>NUCLEOTIDE SEQUENCE [LARGE SCALE GENOMIC DNA]</scope>
    <source>
        <strain evidence="2 3">441</strain>
    </source>
</reference>
<organism evidence="2 3">
    <name type="scientific">Pisolithus microcarpus 441</name>
    <dbReference type="NCBI Taxonomy" id="765257"/>
    <lineage>
        <taxon>Eukaryota</taxon>
        <taxon>Fungi</taxon>
        <taxon>Dikarya</taxon>
        <taxon>Basidiomycota</taxon>
        <taxon>Agaricomycotina</taxon>
        <taxon>Agaricomycetes</taxon>
        <taxon>Agaricomycetidae</taxon>
        <taxon>Boletales</taxon>
        <taxon>Sclerodermatineae</taxon>
        <taxon>Pisolithaceae</taxon>
        <taxon>Pisolithus</taxon>
    </lineage>
</organism>
<accession>A0A0C9ZWH8</accession>
<feature type="region of interest" description="Disordered" evidence="1">
    <location>
        <begin position="1"/>
        <end position="88"/>
    </location>
</feature>
<dbReference type="Proteomes" id="UP000054018">
    <property type="component" value="Unassembled WGS sequence"/>
</dbReference>
<dbReference type="EMBL" id="KN833686">
    <property type="protein sequence ID" value="KIK30409.1"/>
    <property type="molecule type" value="Genomic_DNA"/>
</dbReference>
<proteinExistence type="predicted"/>
<evidence type="ECO:0000313" key="3">
    <source>
        <dbReference type="Proteomes" id="UP000054018"/>
    </source>
</evidence>
<name>A0A0C9ZWH8_9AGAM</name>
<gene>
    <name evidence="2" type="ORF">PISMIDRAFT_670411</name>
</gene>
<dbReference type="AlphaFoldDB" id="A0A0C9ZWH8"/>
<keyword evidence="3" id="KW-1185">Reference proteome</keyword>
<feature type="region of interest" description="Disordered" evidence="1">
    <location>
        <begin position="165"/>
        <end position="188"/>
    </location>
</feature>
<protein>
    <submittedName>
        <fullName evidence="2">Uncharacterized protein</fullName>
    </submittedName>
</protein>